<organism evidence="1 2">
    <name type="scientific">Tilletiaria anomala (strain ATCC 24038 / CBS 436.72 / UBC 951)</name>
    <dbReference type="NCBI Taxonomy" id="1037660"/>
    <lineage>
        <taxon>Eukaryota</taxon>
        <taxon>Fungi</taxon>
        <taxon>Dikarya</taxon>
        <taxon>Basidiomycota</taxon>
        <taxon>Ustilaginomycotina</taxon>
        <taxon>Exobasidiomycetes</taxon>
        <taxon>Georgefischeriales</taxon>
        <taxon>Tilletiariaceae</taxon>
        <taxon>Tilletiaria</taxon>
    </lineage>
</organism>
<dbReference type="Proteomes" id="UP000027361">
    <property type="component" value="Unassembled WGS sequence"/>
</dbReference>
<dbReference type="RefSeq" id="XP_013239861.1">
    <property type="nucleotide sequence ID" value="XM_013384407.1"/>
</dbReference>
<dbReference type="InParanoid" id="A0A066V6A8"/>
<name>A0A066V6A8_TILAU</name>
<dbReference type="HOGENOM" id="CLU_1455356_0_0_1"/>
<keyword evidence="2" id="KW-1185">Reference proteome</keyword>
<reference evidence="1 2" key="1">
    <citation type="submission" date="2014-05" db="EMBL/GenBank/DDBJ databases">
        <title>Draft genome sequence of a rare smut relative, Tilletiaria anomala UBC 951.</title>
        <authorList>
            <consortium name="DOE Joint Genome Institute"/>
            <person name="Toome M."/>
            <person name="Kuo A."/>
            <person name="Henrissat B."/>
            <person name="Lipzen A."/>
            <person name="Tritt A."/>
            <person name="Yoshinaga Y."/>
            <person name="Zane M."/>
            <person name="Barry K."/>
            <person name="Grigoriev I.V."/>
            <person name="Spatafora J.W."/>
            <person name="Aimea M.C."/>
        </authorList>
    </citation>
    <scope>NUCLEOTIDE SEQUENCE [LARGE SCALE GENOMIC DNA]</scope>
    <source>
        <strain evidence="1 2">UBC 951</strain>
    </source>
</reference>
<evidence type="ECO:0000313" key="2">
    <source>
        <dbReference type="Proteomes" id="UP000027361"/>
    </source>
</evidence>
<evidence type="ECO:0000313" key="1">
    <source>
        <dbReference type="EMBL" id="KDN35778.1"/>
    </source>
</evidence>
<dbReference type="AlphaFoldDB" id="A0A066V6A8"/>
<dbReference type="EMBL" id="JMSN01000196">
    <property type="protein sequence ID" value="KDN35778.1"/>
    <property type="molecule type" value="Genomic_DNA"/>
</dbReference>
<protein>
    <submittedName>
        <fullName evidence="1">Uncharacterized protein</fullName>
    </submittedName>
</protein>
<dbReference type="GeneID" id="25267706"/>
<sequence>MRLAHRVAFIRLRLTHHKLDPSSSLCRQRTTTEYARRAAPAAAVGEELAHLILLYQSQAAPDHPDHCKHDTLNSALGFWLRATVNATISDEARLLALASRCAARQESAAATVTRKRQTIQLQKCTLLEKTYKFDAACPTYTSLTLFCWSHRASITIQPSLIFATLARSHLIDSSSTATPCIDQTSQ</sequence>
<comment type="caution">
    <text evidence="1">The sequence shown here is derived from an EMBL/GenBank/DDBJ whole genome shotgun (WGS) entry which is preliminary data.</text>
</comment>
<gene>
    <name evidence="1" type="ORF">K437DRAFT_67991</name>
</gene>
<accession>A0A066V6A8</accession>
<proteinExistence type="predicted"/>